<dbReference type="AlphaFoldDB" id="A0A392U0K5"/>
<comment type="caution">
    <text evidence="1">The sequence shown here is derived from an EMBL/GenBank/DDBJ whole genome shotgun (WGS) entry which is preliminary data.</text>
</comment>
<protein>
    <submittedName>
        <fullName evidence="1">Uncharacterized protein</fullName>
    </submittedName>
</protein>
<sequence>ERGTCGTLEDCVENAAGEEALCEVV</sequence>
<dbReference type="EMBL" id="LXQA010686453">
    <property type="protein sequence ID" value="MCI65990.1"/>
    <property type="molecule type" value="Genomic_DNA"/>
</dbReference>
<accession>A0A392U0K5</accession>
<dbReference type="Proteomes" id="UP000265520">
    <property type="component" value="Unassembled WGS sequence"/>
</dbReference>
<feature type="non-terminal residue" evidence="1">
    <location>
        <position position="1"/>
    </location>
</feature>
<evidence type="ECO:0000313" key="2">
    <source>
        <dbReference type="Proteomes" id="UP000265520"/>
    </source>
</evidence>
<name>A0A392U0K5_9FABA</name>
<evidence type="ECO:0000313" key="1">
    <source>
        <dbReference type="EMBL" id="MCI65990.1"/>
    </source>
</evidence>
<organism evidence="1 2">
    <name type="scientific">Trifolium medium</name>
    <dbReference type="NCBI Taxonomy" id="97028"/>
    <lineage>
        <taxon>Eukaryota</taxon>
        <taxon>Viridiplantae</taxon>
        <taxon>Streptophyta</taxon>
        <taxon>Embryophyta</taxon>
        <taxon>Tracheophyta</taxon>
        <taxon>Spermatophyta</taxon>
        <taxon>Magnoliopsida</taxon>
        <taxon>eudicotyledons</taxon>
        <taxon>Gunneridae</taxon>
        <taxon>Pentapetalae</taxon>
        <taxon>rosids</taxon>
        <taxon>fabids</taxon>
        <taxon>Fabales</taxon>
        <taxon>Fabaceae</taxon>
        <taxon>Papilionoideae</taxon>
        <taxon>50 kb inversion clade</taxon>
        <taxon>NPAAA clade</taxon>
        <taxon>Hologalegina</taxon>
        <taxon>IRL clade</taxon>
        <taxon>Trifolieae</taxon>
        <taxon>Trifolium</taxon>
    </lineage>
</organism>
<proteinExistence type="predicted"/>
<keyword evidence="2" id="KW-1185">Reference proteome</keyword>
<reference evidence="1 2" key="1">
    <citation type="journal article" date="2018" name="Front. Plant Sci.">
        <title>Red Clover (Trifolium pratense) and Zigzag Clover (T. medium) - A Picture of Genomic Similarities and Differences.</title>
        <authorList>
            <person name="Dluhosova J."/>
            <person name="Istvanek J."/>
            <person name="Nedelnik J."/>
            <person name="Repkova J."/>
        </authorList>
    </citation>
    <scope>NUCLEOTIDE SEQUENCE [LARGE SCALE GENOMIC DNA]</scope>
    <source>
        <strain evidence="2">cv. 10/8</strain>
        <tissue evidence="1">Leaf</tissue>
    </source>
</reference>